<dbReference type="Pfam" id="PF00081">
    <property type="entry name" value="Sod_Fe_N"/>
    <property type="match status" value="1"/>
</dbReference>
<evidence type="ECO:0000313" key="11">
    <source>
        <dbReference type="Proteomes" id="UP000054683"/>
    </source>
</evidence>
<feature type="binding site" evidence="6">
    <location>
        <position position="161"/>
    </location>
    <ligand>
        <name>Mn(2+)</name>
        <dbReference type="ChEBI" id="CHEBI:29035"/>
    </ligand>
</feature>
<dbReference type="AlphaFoldDB" id="A0A158F1B2"/>
<dbReference type="SUPFAM" id="SSF54719">
    <property type="entry name" value="Fe,Mn superoxide dismutase (SOD), C-terminal domain"/>
    <property type="match status" value="1"/>
</dbReference>
<dbReference type="Gene3D" id="1.10.287.990">
    <property type="entry name" value="Fe,Mn superoxide dismutase (SOD) domain"/>
    <property type="match status" value="1"/>
</dbReference>
<dbReference type="InterPro" id="IPR001189">
    <property type="entry name" value="Mn/Fe_SOD"/>
</dbReference>
<gene>
    <name evidence="10" type="ORF">AWB69_00506</name>
</gene>
<dbReference type="GO" id="GO:0005737">
    <property type="term" value="C:cytoplasm"/>
    <property type="evidence" value="ECO:0007669"/>
    <property type="project" value="UniProtKB-ARBA"/>
</dbReference>
<dbReference type="PANTHER" id="PTHR42769:SF3">
    <property type="entry name" value="SUPEROXIDE DISMUTASE [FE] 2, CHLOROPLASTIC"/>
    <property type="match status" value="1"/>
</dbReference>
<feature type="domain" description="Manganese/iron superoxide dismutase C-terminal" evidence="9">
    <location>
        <begin position="89"/>
        <end position="189"/>
    </location>
</feature>
<dbReference type="FunFam" id="3.55.40.20:FF:000001">
    <property type="entry name" value="Superoxide dismutase"/>
    <property type="match status" value="1"/>
</dbReference>
<dbReference type="SUPFAM" id="SSF46609">
    <property type="entry name" value="Fe,Mn superoxide dismutase (SOD), N-terminal domain"/>
    <property type="match status" value="1"/>
</dbReference>
<dbReference type="Proteomes" id="UP000054683">
    <property type="component" value="Unassembled WGS sequence"/>
</dbReference>
<keyword evidence="3 7" id="KW-0560">Oxidoreductase</keyword>
<comment type="function">
    <text evidence="7">Destroys radicals which are normally produced within the cells and which are toxic to biological systems.</text>
</comment>
<sequence>MEHTLPPLPFDKNALAPNMSEETLEYHYGKHHQTYVTNLNKLIPGTEFENLSLEEIVKKASGGVFNNAAQVWNHTFFWNSLSPKGGGAPAGALGDAINAKYGSFDKFKEEFAKVATGTFGSGWTWLVKKTDGSLDIVSTSNAATPLTTDSKALLTIDVWEHAYYIDYRNARPKFIEAFWNIANWDFASKNFGA</sequence>
<comment type="catalytic activity">
    <reaction evidence="5 7">
        <text>2 superoxide + 2 H(+) = H2O2 + O2</text>
        <dbReference type="Rhea" id="RHEA:20696"/>
        <dbReference type="ChEBI" id="CHEBI:15378"/>
        <dbReference type="ChEBI" id="CHEBI:15379"/>
        <dbReference type="ChEBI" id="CHEBI:16240"/>
        <dbReference type="ChEBI" id="CHEBI:18421"/>
        <dbReference type="EC" id="1.15.1.1"/>
    </reaction>
</comment>
<dbReference type="FunFam" id="1.10.287.990:FF:000002">
    <property type="entry name" value="Superoxide dismutase"/>
    <property type="match status" value="1"/>
</dbReference>
<evidence type="ECO:0000256" key="6">
    <source>
        <dbReference type="PIRSR" id="PIRSR000349-1"/>
    </source>
</evidence>
<dbReference type="Gene3D" id="3.55.40.20">
    <property type="entry name" value="Iron/manganese superoxide dismutase, C-terminal domain"/>
    <property type="match status" value="1"/>
</dbReference>
<evidence type="ECO:0000259" key="9">
    <source>
        <dbReference type="Pfam" id="PF02777"/>
    </source>
</evidence>
<dbReference type="EC" id="1.15.1.1" evidence="7"/>
<organism evidence="10 11">
    <name type="scientific">Caballeronia udeis</name>
    <dbReference type="NCBI Taxonomy" id="1232866"/>
    <lineage>
        <taxon>Bacteria</taxon>
        <taxon>Pseudomonadati</taxon>
        <taxon>Pseudomonadota</taxon>
        <taxon>Betaproteobacteria</taxon>
        <taxon>Burkholderiales</taxon>
        <taxon>Burkholderiaceae</taxon>
        <taxon>Caballeronia</taxon>
    </lineage>
</organism>
<evidence type="ECO:0000256" key="1">
    <source>
        <dbReference type="ARBA" id="ARBA00008714"/>
    </source>
</evidence>
<dbReference type="InterPro" id="IPR019832">
    <property type="entry name" value="Mn/Fe_SOD_C"/>
</dbReference>
<dbReference type="PANTHER" id="PTHR42769">
    <property type="entry name" value="SUPEROXIDE DISMUTASE"/>
    <property type="match status" value="1"/>
</dbReference>
<dbReference type="PRINTS" id="PR01703">
    <property type="entry name" value="MNSODISMTASE"/>
</dbReference>
<dbReference type="Pfam" id="PF02777">
    <property type="entry name" value="Sod_Fe_C"/>
    <property type="match status" value="1"/>
</dbReference>
<keyword evidence="2 6" id="KW-0479">Metal-binding</keyword>
<keyword evidence="4" id="KW-0408">Iron</keyword>
<dbReference type="GO" id="GO:0046914">
    <property type="term" value="F:transition metal ion binding"/>
    <property type="evidence" value="ECO:0007669"/>
    <property type="project" value="UniProtKB-ARBA"/>
</dbReference>
<dbReference type="RefSeq" id="WP_062081746.1">
    <property type="nucleotide sequence ID" value="NZ_FCOK02000002.1"/>
</dbReference>
<dbReference type="OrthoDB" id="9803125at2"/>
<proteinExistence type="inferred from homology"/>
<evidence type="ECO:0000259" key="8">
    <source>
        <dbReference type="Pfam" id="PF00081"/>
    </source>
</evidence>
<dbReference type="PROSITE" id="PS00088">
    <property type="entry name" value="SOD_MN"/>
    <property type="match status" value="1"/>
</dbReference>
<comment type="similarity">
    <text evidence="1 7">Belongs to the iron/manganese superoxide dismutase family.</text>
</comment>
<dbReference type="InterPro" id="IPR036324">
    <property type="entry name" value="Mn/Fe_SOD_N_sf"/>
</dbReference>
<accession>A0A158F1B2</accession>
<evidence type="ECO:0000313" key="10">
    <source>
        <dbReference type="EMBL" id="SAL13551.1"/>
    </source>
</evidence>
<dbReference type="InterPro" id="IPR036314">
    <property type="entry name" value="SOD_C_sf"/>
</dbReference>
<feature type="domain" description="Manganese/iron superoxide dismutase N-terminal" evidence="8">
    <location>
        <begin position="2"/>
        <end position="82"/>
    </location>
</feature>
<name>A0A158F1B2_9BURK</name>
<evidence type="ECO:0000256" key="4">
    <source>
        <dbReference type="ARBA" id="ARBA00023004"/>
    </source>
</evidence>
<evidence type="ECO:0000256" key="7">
    <source>
        <dbReference type="RuleBase" id="RU000414"/>
    </source>
</evidence>
<feature type="binding site" evidence="6">
    <location>
        <position position="157"/>
    </location>
    <ligand>
        <name>Mn(2+)</name>
        <dbReference type="ChEBI" id="CHEBI:29035"/>
    </ligand>
</feature>
<protein>
    <recommendedName>
        <fullName evidence="7">Superoxide dismutase</fullName>
        <ecNumber evidence="7">1.15.1.1</ecNumber>
    </recommendedName>
</protein>
<dbReference type="PIRSF" id="PIRSF000349">
    <property type="entry name" value="SODismutase"/>
    <property type="match status" value="1"/>
</dbReference>
<dbReference type="GO" id="GO:0004784">
    <property type="term" value="F:superoxide dismutase activity"/>
    <property type="evidence" value="ECO:0007669"/>
    <property type="project" value="UniProtKB-EC"/>
</dbReference>
<evidence type="ECO:0000256" key="5">
    <source>
        <dbReference type="ARBA" id="ARBA00049204"/>
    </source>
</evidence>
<dbReference type="InterPro" id="IPR019833">
    <property type="entry name" value="Mn/Fe_SOD_BS"/>
</dbReference>
<dbReference type="InterPro" id="IPR019831">
    <property type="entry name" value="Mn/Fe_SOD_N"/>
</dbReference>
<reference evidence="10 11" key="1">
    <citation type="submission" date="2016-01" db="EMBL/GenBank/DDBJ databases">
        <authorList>
            <person name="Oliw E.H."/>
        </authorList>
    </citation>
    <scope>NUCLEOTIDE SEQUENCE [LARGE SCALE GENOMIC DNA]</scope>
    <source>
        <strain evidence="10">LMG 27134</strain>
    </source>
</reference>
<evidence type="ECO:0000256" key="3">
    <source>
        <dbReference type="ARBA" id="ARBA00023002"/>
    </source>
</evidence>
<dbReference type="EMBL" id="FCOK02000002">
    <property type="protein sequence ID" value="SAL13551.1"/>
    <property type="molecule type" value="Genomic_DNA"/>
</dbReference>
<feature type="binding site" evidence="6">
    <location>
        <position position="27"/>
    </location>
    <ligand>
        <name>Mn(2+)</name>
        <dbReference type="ChEBI" id="CHEBI:29035"/>
    </ligand>
</feature>
<feature type="binding site" evidence="6">
    <location>
        <position position="74"/>
    </location>
    <ligand>
        <name>Mn(2+)</name>
        <dbReference type="ChEBI" id="CHEBI:29035"/>
    </ligand>
</feature>
<evidence type="ECO:0000256" key="2">
    <source>
        <dbReference type="ARBA" id="ARBA00022723"/>
    </source>
</evidence>